<evidence type="ECO:0000256" key="6">
    <source>
        <dbReference type="ARBA" id="ARBA00023242"/>
    </source>
</evidence>
<proteinExistence type="inferred from homology"/>
<dbReference type="InterPro" id="IPR038510">
    <property type="entry name" value="Spt4_sf"/>
</dbReference>
<protein>
    <recommendedName>
        <fullName evidence="4">Transcription elongation factor SPT4</fullName>
    </recommendedName>
    <alternativeName>
        <fullName evidence="8">Chromatin elongation factor SPT4</fullName>
    </alternativeName>
</protein>
<evidence type="ECO:0000256" key="5">
    <source>
        <dbReference type="ARBA" id="ARBA00023163"/>
    </source>
</evidence>
<evidence type="ECO:0000256" key="8">
    <source>
        <dbReference type="ARBA" id="ARBA00029869"/>
    </source>
</evidence>
<evidence type="ECO:0000313" key="10">
    <source>
        <dbReference type="EMBL" id="THH18292.1"/>
    </source>
</evidence>
<dbReference type="PANTHER" id="PTHR12882:SF1">
    <property type="entry name" value="TRANSCRIPTION ELONGATION FACTOR SPT4"/>
    <property type="match status" value="1"/>
</dbReference>
<evidence type="ECO:0000256" key="1">
    <source>
        <dbReference type="ARBA" id="ARBA00004123"/>
    </source>
</evidence>
<evidence type="ECO:0000256" key="2">
    <source>
        <dbReference type="ARBA" id="ARBA00004584"/>
    </source>
</evidence>
<dbReference type="GO" id="GO:0006355">
    <property type="term" value="P:regulation of DNA-templated transcription"/>
    <property type="evidence" value="ECO:0007669"/>
    <property type="project" value="InterPro"/>
</dbReference>
<dbReference type="AlphaFoldDB" id="A0A4S4M076"/>
<dbReference type="PANTHER" id="PTHR12882">
    <property type="entry name" value="SUPPRESSOR OF TY 4"/>
    <property type="match status" value="1"/>
</dbReference>
<keyword evidence="7" id="KW-0137">Centromere</keyword>
<organism evidence="10 11">
    <name type="scientific">Bondarzewia mesenterica</name>
    <dbReference type="NCBI Taxonomy" id="1095465"/>
    <lineage>
        <taxon>Eukaryota</taxon>
        <taxon>Fungi</taxon>
        <taxon>Dikarya</taxon>
        <taxon>Basidiomycota</taxon>
        <taxon>Agaricomycotina</taxon>
        <taxon>Agaricomycetes</taxon>
        <taxon>Russulales</taxon>
        <taxon>Bondarzewiaceae</taxon>
        <taxon>Bondarzewia</taxon>
    </lineage>
</organism>
<evidence type="ECO:0000313" key="11">
    <source>
        <dbReference type="Proteomes" id="UP000310158"/>
    </source>
</evidence>
<dbReference type="GO" id="GO:0000775">
    <property type="term" value="C:chromosome, centromeric region"/>
    <property type="evidence" value="ECO:0007669"/>
    <property type="project" value="UniProtKB-SubCell"/>
</dbReference>
<keyword evidence="11" id="KW-1185">Reference proteome</keyword>
<dbReference type="Gene3D" id="3.30.40.210">
    <property type="match status" value="1"/>
</dbReference>
<accession>A0A4S4M076</accession>
<dbReference type="GO" id="GO:0140673">
    <property type="term" value="P:transcription elongation-coupled chromatin remodeling"/>
    <property type="evidence" value="ECO:0007669"/>
    <property type="project" value="InterPro"/>
</dbReference>
<keyword evidence="6" id="KW-0539">Nucleus</keyword>
<name>A0A4S4M076_9AGAM</name>
<dbReference type="PIRSF" id="PIRSF025023">
    <property type="entry name" value="Spt4"/>
    <property type="match status" value="1"/>
</dbReference>
<evidence type="ECO:0000256" key="4">
    <source>
        <dbReference type="ARBA" id="ARBA00020182"/>
    </source>
</evidence>
<sequence>MSNNPPNAAAIPPQARARQLRACLLCSIVQTPLDFRRMGCPNCEEVMQMKGSPDRIQVCTTTYFDGIIAIIDPETSWVSRWQRLCAFRFLNSLSSYRADCILFPLHFRVFFFSAKYVRGIYAVRVKGRVPEDVEAELESRGIKYRPRDQTDQD</sequence>
<evidence type="ECO:0000259" key="9">
    <source>
        <dbReference type="SMART" id="SM01389"/>
    </source>
</evidence>
<dbReference type="InterPro" id="IPR009287">
    <property type="entry name" value="Spt4"/>
</dbReference>
<dbReference type="SUPFAM" id="SSF63393">
    <property type="entry name" value="RNA polymerase subunits"/>
    <property type="match status" value="1"/>
</dbReference>
<evidence type="ECO:0000256" key="7">
    <source>
        <dbReference type="ARBA" id="ARBA00023328"/>
    </source>
</evidence>
<dbReference type="GO" id="GO:0008270">
    <property type="term" value="F:zinc ion binding"/>
    <property type="evidence" value="ECO:0007669"/>
    <property type="project" value="InterPro"/>
</dbReference>
<feature type="domain" description="Spt4/RpoE2 zinc finger" evidence="9">
    <location>
        <begin position="20"/>
        <end position="126"/>
    </location>
</feature>
<comment type="subcellular location">
    <subcellularLocation>
        <location evidence="2">Chromosome</location>
        <location evidence="2">Centromere</location>
    </subcellularLocation>
    <subcellularLocation>
        <location evidence="1">Nucleus</location>
    </subcellularLocation>
</comment>
<comment type="caution">
    <text evidence="10">The sequence shown here is derived from an EMBL/GenBank/DDBJ whole genome shotgun (WGS) entry which is preliminary data.</text>
</comment>
<reference evidence="10 11" key="1">
    <citation type="submission" date="2019-02" db="EMBL/GenBank/DDBJ databases">
        <title>Genome sequencing of the rare red list fungi Bondarzewia mesenterica.</title>
        <authorList>
            <person name="Buettner E."/>
            <person name="Kellner H."/>
        </authorList>
    </citation>
    <scope>NUCLEOTIDE SEQUENCE [LARGE SCALE GENOMIC DNA]</scope>
    <source>
        <strain evidence="10 11">DSM 108281</strain>
    </source>
</reference>
<dbReference type="GO" id="GO:0032044">
    <property type="term" value="C:DSIF complex"/>
    <property type="evidence" value="ECO:0007669"/>
    <property type="project" value="TreeGrafter"/>
</dbReference>
<dbReference type="CDD" id="cd07973">
    <property type="entry name" value="Spt4"/>
    <property type="match status" value="1"/>
</dbReference>
<dbReference type="GO" id="GO:0000993">
    <property type="term" value="F:RNA polymerase II complex binding"/>
    <property type="evidence" value="ECO:0007669"/>
    <property type="project" value="TreeGrafter"/>
</dbReference>
<dbReference type="SMART" id="SM01389">
    <property type="entry name" value="Spt4"/>
    <property type="match status" value="1"/>
</dbReference>
<comment type="similarity">
    <text evidence="3">Belongs to the SPT4 family.</text>
</comment>
<dbReference type="Pfam" id="PF06093">
    <property type="entry name" value="Spt4"/>
    <property type="match status" value="1"/>
</dbReference>
<keyword evidence="5" id="KW-0804">Transcription</keyword>
<gene>
    <name evidence="10" type="ORF">EW146_g2665</name>
</gene>
<dbReference type="EMBL" id="SGPL01000080">
    <property type="protein sequence ID" value="THH18292.1"/>
    <property type="molecule type" value="Genomic_DNA"/>
</dbReference>
<dbReference type="InterPro" id="IPR022800">
    <property type="entry name" value="Spt4/RpoE2_Znf"/>
</dbReference>
<dbReference type="Proteomes" id="UP000310158">
    <property type="component" value="Unassembled WGS sequence"/>
</dbReference>
<evidence type="ECO:0000256" key="3">
    <source>
        <dbReference type="ARBA" id="ARBA00010464"/>
    </source>
</evidence>
<dbReference type="OrthoDB" id="248751at2759"/>
<dbReference type="InterPro" id="IPR029040">
    <property type="entry name" value="RPABC4/Spt4"/>
</dbReference>